<dbReference type="RefSeq" id="WP_092881272.1">
    <property type="nucleotide sequence ID" value="NZ_FOOI01000002.1"/>
</dbReference>
<keyword evidence="1" id="KW-0805">Transcription regulation</keyword>
<dbReference type="GO" id="GO:0000976">
    <property type="term" value="F:transcription cis-regulatory region binding"/>
    <property type="evidence" value="ECO:0007669"/>
    <property type="project" value="TreeGrafter"/>
</dbReference>
<dbReference type="Pfam" id="PF00440">
    <property type="entry name" value="TetR_N"/>
    <property type="match status" value="1"/>
</dbReference>
<reference evidence="7 10" key="2">
    <citation type="submission" date="2020-07" db="EMBL/GenBank/DDBJ databases">
        <title>Sequencing the genomes of 1000 actinobacteria strains.</title>
        <authorList>
            <person name="Klenk H.-P."/>
        </authorList>
    </citation>
    <scope>NUCLEOTIDE SEQUENCE [LARGE SCALE GENOMIC DNA]</scope>
    <source>
        <strain evidence="7 10">DSM 45117</strain>
    </source>
</reference>
<feature type="DNA-binding region" description="H-T-H motif" evidence="4">
    <location>
        <begin position="63"/>
        <end position="82"/>
    </location>
</feature>
<dbReference type="GO" id="GO:0045892">
    <property type="term" value="P:negative regulation of DNA-templated transcription"/>
    <property type="evidence" value="ECO:0007669"/>
    <property type="project" value="InterPro"/>
</dbReference>
<dbReference type="Gene3D" id="1.10.10.60">
    <property type="entry name" value="Homeodomain-like"/>
    <property type="match status" value="1"/>
</dbReference>
<dbReference type="InterPro" id="IPR009057">
    <property type="entry name" value="Homeodomain-like_sf"/>
</dbReference>
<name>A0A1I2LVN1_9ACTN</name>
<organism evidence="8 9">
    <name type="scientific">Actinopolymorpha cephalotaxi</name>
    <dbReference type="NCBI Taxonomy" id="504797"/>
    <lineage>
        <taxon>Bacteria</taxon>
        <taxon>Bacillati</taxon>
        <taxon>Actinomycetota</taxon>
        <taxon>Actinomycetes</taxon>
        <taxon>Propionibacteriales</taxon>
        <taxon>Actinopolymorphaceae</taxon>
        <taxon>Actinopolymorpha</taxon>
    </lineage>
</organism>
<evidence type="ECO:0000256" key="4">
    <source>
        <dbReference type="PROSITE-ProRule" id="PRU00335"/>
    </source>
</evidence>
<dbReference type="InterPro" id="IPR036271">
    <property type="entry name" value="Tet_transcr_reg_TetR-rel_C_sf"/>
</dbReference>
<dbReference type="STRING" id="504797.SAMN05421678_102242"/>
<dbReference type="PROSITE" id="PS50977">
    <property type="entry name" value="HTH_TETR_2"/>
    <property type="match status" value="1"/>
</dbReference>
<evidence type="ECO:0000259" key="6">
    <source>
        <dbReference type="PROSITE" id="PS50977"/>
    </source>
</evidence>
<dbReference type="Gene3D" id="1.10.357.10">
    <property type="entry name" value="Tetracycline Repressor, domain 2"/>
    <property type="match status" value="1"/>
</dbReference>
<evidence type="ECO:0000313" key="9">
    <source>
        <dbReference type="Proteomes" id="UP000199052"/>
    </source>
</evidence>
<dbReference type="EMBL" id="JACBZA010000001">
    <property type="protein sequence ID" value="NYH81383.1"/>
    <property type="molecule type" value="Genomic_DNA"/>
</dbReference>
<proteinExistence type="predicted"/>
<dbReference type="PANTHER" id="PTHR30055:SF151">
    <property type="entry name" value="TRANSCRIPTIONAL REGULATORY PROTEIN"/>
    <property type="match status" value="1"/>
</dbReference>
<sequence>MNSPGTPQTPGGDRSSRSGGSTRSAGTTRPNEHAASGRGALNRDLIVSAAIEYVDEHGLAMLTMRRLGEHLGVEAMSLYRYVNGREDLLEEIVRRMVDGLHVDRARRELLAGPGWQAYLQWLAHAVRRLARQHPQLFPLIATRHPAAPWLRPPLRSLDVVEDFLATLVDRGFTMENAVMAYRAFTSYLLGYLLLEVSTISGRTVAEDSLTEVANSPPPSPIPLDDYPHIQRVETLLSQDHTDLEFELSLEDMLDRIERLLASDLT</sequence>
<evidence type="ECO:0000313" key="8">
    <source>
        <dbReference type="EMBL" id="SFF81041.1"/>
    </source>
</evidence>
<reference evidence="8 9" key="1">
    <citation type="submission" date="2016-10" db="EMBL/GenBank/DDBJ databases">
        <authorList>
            <person name="de Groot N.N."/>
        </authorList>
    </citation>
    <scope>NUCLEOTIDE SEQUENCE [LARGE SCALE GENOMIC DNA]</scope>
    <source>
        <strain evidence="8 9">CPCC 202808</strain>
    </source>
</reference>
<dbReference type="EMBL" id="FOOI01000002">
    <property type="protein sequence ID" value="SFF81041.1"/>
    <property type="molecule type" value="Genomic_DNA"/>
</dbReference>
<dbReference type="InterPro" id="IPR050109">
    <property type="entry name" value="HTH-type_TetR-like_transc_reg"/>
</dbReference>
<feature type="domain" description="HTH tetR-type" evidence="6">
    <location>
        <begin position="40"/>
        <end position="100"/>
    </location>
</feature>
<keyword evidence="3" id="KW-0804">Transcription</keyword>
<evidence type="ECO:0000256" key="1">
    <source>
        <dbReference type="ARBA" id="ARBA00023015"/>
    </source>
</evidence>
<keyword evidence="10" id="KW-1185">Reference proteome</keyword>
<evidence type="ECO:0000313" key="10">
    <source>
        <dbReference type="Proteomes" id="UP000533017"/>
    </source>
</evidence>
<gene>
    <name evidence="7" type="ORF">FHR37_000234</name>
    <name evidence="8" type="ORF">SAMN05421678_102242</name>
</gene>
<evidence type="ECO:0000256" key="2">
    <source>
        <dbReference type="ARBA" id="ARBA00023125"/>
    </source>
</evidence>
<dbReference type="InterPro" id="IPR001647">
    <property type="entry name" value="HTH_TetR"/>
</dbReference>
<dbReference type="InterPro" id="IPR004111">
    <property type="entry name" value="Repressor_TetR_C"/>
</dbReference>
<evidence type="ECO:0000256" key="3">
    <source>
        <dbReference type="ARBA" id="ARBA00023163"/>
    </source>
</evidence>
<evidence type="ECO:0000256" key="5">
    <source>
        <dbReference type="SAM" id="MobiDB-lite"/>
    </source>
</evidence>
<dbReference type="SUPFAM" id="SSF46689">
    <property type="entry name" value="Homeodomain-like"/>
    <property type="match status" value="1"/>
</dbReference>
<evidence type="ECO:0000313" key="7">
    <source>
        <dbReference type="EMBL" id="NYH81383.1"/>
    </source>
</evidence>
<dbReference type="GO" id="GO:0003700">
    <property type="term" value="F:DNA-binding transcription factor activity"/>
    <property type="evidence" value="ECO:0007669"/>
    <property type="project" value="TreeGrafter"/>
</dbReference>
<dbReference type="Pfam" id="PF02909">
    <property type="entry name" value="TetR_C_1"/>
    <property type="match status" value="1"/>
</dbReference>
<accession>A0A1I2LVN1</accession>
<dbReference type="OrthoDB" id="2570341at2"/>
<feature type="compositionally biased region" description="Low complexity" evidence="5">
    <location>
        <begin position="9"/>
        <end position="29"/>
    </location>
</feature>
<dbReference type="AlphaFoldDB" id="A0A1I2LVN1"/>
<feature type="region of interest" description="Disordered" evidence="5">
    <location>
        <begin position="1"/>
        <end position="37"/>
    </location>
</feature>
<dbReference type="Proteomes" id="UP000199052">
    <property type="component" value="Unassembled WGS sequence"/>
</dbReference>
<protein>
    <submittedName>
        <fullName evidence="7">AcrR family transcriptional regulator</fullName>
    </submittedName>
    <submittedName>
        <fullName evidence="8">DNA-binding transcriptional regulator, AcrR family</fullName>
    </submittedName>
</protein>
<dbReference type="Proteomes" id="UP000533017">
    <property type="component" value="Unassembled WGS sequence"/>
</dbReference>
<keyword evidence="2 4" id="KW-0238">DNA-binding</keyword>
<dbReference type="SUPFAM" id="SSF48498">
    <property type="entry name" value="Tetracyclin repressor-like, C-terminal domain"/>
    <property type="match status" value="1"/>
</dbReference>
<dbReference type="PANTHER" id="PTHR30055">
    <property type="entry name" value="HTH-TYPE TRANSCRIPTIONAL REGULATOR RUTR"/>
    <property type="match status" value="1"/>
</dbReference>